<dbReference type="GO" id="GO:0004497">
    <property type="term" value="F:monooxygenase activity"/>
    <property type="evidence" value="ECO:0007669"/>
    <property type="project" value="UniProtKB-KW"/>
</dbReference>
<dbReference type="InterPro" id="IPR036396">
    <property type="entry name" value="Cyt_P450_sf"/>
</dbReference>
<evidence type="ECO:0000256" key="13">
    <source>
        <dbReference type="PIRSR" id="PIRSR602401-1"/>
    </source>
</evidence>
<keyword evidence="11" id="KW-0503">Monooxygenase</keyword>
<keyword evidence="10 13" id="KW-0408">Iron</keyword>
<dbReference type="PANTHER" id="PTHR24305">
    <property type="entry name" value="CYTOCHROME P450"/>
    <property type="match status" value="1"/>
</dbReference>
<dbReference type="Proteomes" id="UP000620124">
    <property type="component" value="Unassembled WGS sequence"/>
</dbReference>
<proteinExistence type="inferred from homology"/>
<comment type="subcellular location">
    <subcellularLocation>
        <location evidence="2">Membrane</location>
    </subcellularLocation>
</comment>
<dbReference type="InterPro" id="IPR001128">
    <property type="entry name" value="Cyt_P450"/>
</dbReference>
<evidence type="ECO:0000256" key="2">
    <source>
        <dbReference type="ARBA" id="ARBA00004370"/>
    </source>
</evidence>
<evidence type="ECO:0000256" key="6">
    <source>
        <dbReference type="ARBA" id="ARBA00022692"/>
    </source>
</evidence>
<keyword evidence="12" id="KW-0472">Membrane</keyword>
<sequence length="378" mass="42491">MNPAFSPETYAFVWDETTNLYQEMMEAEGWVKGNDVMVSAINKITSKFALIVIGRCGFGEPMSWNTTANDSRMTLSETLSIVSETAVARLLIPRWVYRLPIRRLLDIETAFTSLDERIKFLINARRAELEGKDRIGSERKDVFRLMIHANEGQGTLSMTDEELAGNTYLLLIAGHETSAKTLDATIGFLALYEDVQEEVYNEIRAVLSDHGKLASHFDDLPRLVAVQSCFLEASRLFPAAMTITRGVTETVVLKTDEEDGHGGQVVLEPGVTFSVDLVGLHYNPKYFPDPEEFRPSRWYGVTSENDMTTFSFGPRPCIGRKFALTEAVAFLSNLLRDWQLQVVLNPGETKAQWRARVMKGYAGLTLGVGEFPVRLTRR</sequence>
<keyword evidence="7 13" id="KW-0479">Metal-binding</keyword>
<gene>
    <name evidence="14" type="ORF">MVEN_01176100</name>
</gene>
<comment type="similarity">
    <text evidence="4">Belongs to the cytochrome P450 family.</text>
</comment>
<comment type="pathway">
    <text evidence="3">Secondary metabolite biosynthesis; terpenoid biosynthesis.</text>
</comment>
<dbReference type="Gene3D" id="1.10.630.10">
    <property type="entry name" value="Cytochrome P450"/>
    <property type="match status" value="1"/>
</dbReference>
<dbReference type="PRINTS" id="PR00385">
    <property type="entry name" value="P450"/>
</dbReference>
<dbReference type="GO" id="GO:0020037">
    <property type="term" value="F:heme binding"/>
    <property type="evidence" value="ECO:0007669"/>
    <property type="project" value="InterPro"/>
</dbReference>
<reference evidence="14" key="1">
    <citation type="submission" date="2020-05" db="EMBL/GenBank/DDBJ databases">
        <title>Mycena genomes resolve the evolution of fungal bioluminescence.</title>
        <authorList>
            <person name="Tsai I.J."/>
        </authorList>
    </citation>
    <scope>NUCLEOTIDE SEQUENCE</scope>
    <source>
        <strain evidence="14">CCC161011</strain>
    </source>
</reference>
<evidence type="ECO:0000313" key="15">
    <source>
        <dbReference type="Proteomes" id="UP000620124"/>
    </source>
</evidence>
<dbReference type="AlphaFoldDB" id="A0A8H6Y5N8"/>
<organism evidence="14 15">
    <name type="scientific">Mycena venus</name>
    <dbReference type="NCBI Taxonomy" id="2733690"/>
    <lineage>
        <taxon>Eukaryota</taxon>
        <taxon>Fungi</taxon>
        <taxon>Dikarya</taxon>
        <taxon>Basidiomycota</taxon>
        <taxon>Agaricomycotina</taxon>
        <taxon>Agaricomycetes</taxon>
        <taxon>Agaricomycetidae</taxon>
        <taxon>Agaricales</taxon>
        <taxon>Marasmiineae</taxon>
        <taxon>Mycenaceae</taxon>
        <taxon>Mycena</taxon>
    </lineage>
</organism>
<name>A0A8H6Y5N8_9AGAR</name>
<keyword evidence="15" id="KW-1185">Reference proteome</keyword>
<evidence type="ECO:0000256" key="5">
    <source>
        <dbReference type="ARBA" id="ARBA00022617"/>
    </source>
</evidence>
<dbReference type="InterPro" id="IPR002401">
    <property type="entry name" value="Cyt_P450_E_grp-I"/>
</dbReference>
<evidence type="ECO:0000256" key="1">
    <source>
        <dbReference type="ARBA" id="ARBA00001971"/>
    </source>
</evidence>
<keyword evidence="5 13" id="KW-0349">Heme</keyword>
<evidence type="ECO:0000256" key="7">
    <source>
        <dbReference type="ARBA" id="ARBA00022723"/>
    </source>
</evidence>
<dbReference type="PANTHER" id="PTHR24305:SF166">
    <property type="entry name" value="CYTOCHROME P450 12A4, MITOCHONDRIAL-RELATED"/>
    <property type="match status" value="1"/>
</dbReference>
<evidence type="ECO:0000256" key="4">
    <source>
        <dbReference type="ARBA" id="ARBA00010617"/>
    </source>
</evidence>
<evidence type="ECO:0000313" key="14">
    <source>
        <dbReference type="EMBL" id="KAF7352130.1"/>
    </source>
</evidence>
<feature type="binding site" description="axial binding residue" evidence="13">
    <location>
        <position position="317"/>
    </location>
    <ligand>
        <name>heme</name>
        <dbReference type="ChEBI" id="CHEBI:30413"/>
    </ligand>
    <ligandPart>
        <name>Fe</name>
        <dbReference type="ChEBI" id="CHEBI:18248"/>
    </ligandPart>
</feature>
<dbReference type="InterPro" id="IPR050121">
    <property type="entry name" value="Cytochrome_P450_monoxygenase"/>
</dbReference>
<dbReference type="SUPFAM" id="SSF48264">
    <property type="entry name" value="Cytochrome P450"/>
    <property type="match status" value="1"/>
</dbReference>
<keyword evidence="9" id="KW-0560">Oxidoreductase</keyword>
<keyword evidence="8" id="KW-1133">Transmembrane helix</keyword>
<evidence type="ECO:0000256" key="10">
    <source>
        <dbReference type="ARBA" id="ARBA00023004"/>
    </source>
</evidence>
<protein>
    <submittedName>
        <fullName evidence="14">Cytochrome P450</fullName>
    </submittedName>
</protein>
<accession>A0A8H6Y5N8</accession>
<dbReference type="PRINTS" id="PR00463">
    <property type="entry name" value="EP450I"/>
</dbReference>
<dbReference type="Pfam" id="PF00067">
    <property type="entry name" value="p450"/>
    <property type="match status" value="1"/>
</dbReference>
<comment type="cofactor">
    <cofactor evidence="1 13">
        <name>heme</name>
        <dbReference type="ChEBI" id="CHEBI:30413"/>
    </cofactor>
</comment>
<dbReference type="EMBL" id="JACAZI010000009">
    <property type="protein sequence ID" value="KAF7352130.1"/>
    <property type="molecule type" value="Genomic_DNA"/>
</dbReference>
<evidence type="ECO:0000256" key="8">
    <source>
        <dbReference type="ARBA" id="ARBA00022989"/>
    </source>
</evidence>
<evidence type="ECO:0000256" key="12">
    <source>
        <dbReference type="ARBA" id="ARBA00023136"/>
    </source>
</evidence>
<keyword evidence="6" id="KW-0812">Transmembrane</keyword>
<comment type="caution">
    <text evidence="14">The sequence shown here is derived from an EMBL/GenBank/DDBJ whole genome shotgun (WGS) entry which is preliminary data.</text>
</comment>
<dbReference type="OrthoDB" id="1470350at2759"/>
<dbReference type="GO" id="GO:0005506">
    <property type="term" value="F:iron ion binding"/>
    <property type="evidence" value="ECO:0007669"/>
    <property type="project" value="InterPro"/>
</dbReference>
<dbReference type="GO" id="GO:0016020">
    <property type="term" value="C:membrane"/>
    <property type="evidence" value="ECO:0007669"/>
    <property type="project" value="UniProtKB-SubCell"/>
</dbReference>
<dbReference type="GO" id="GO:0016705">
    <property type="term" value="F:oxidoreductase activity, acting on paired donors, with incorporation or reduction of molecular oxygen"/>
    <property type="evidence" value="ECO:0007669"/>
    <property type="project" value="InterPro"/>
</dbReference>
<evidence type="ECO:0000256" key="9">
    <source>
        <dbReference type="ARBA" id="ARBA00023002"/>
    </source>
</evidence>
<evidence type="ECO:0000256" key="3">
    <source>
        <dbReference type="ARBA" id="ARBA00004721"/>
    </source>
</evidence>
<evidence type="ECO:0000256" key="11">
    <source>
        <dbReference type="ARBA" id="ARBA00023033"/>
    </source>
</evidence>